<sequence length="756" mass="87791">MAMYDSSWLEYCLRELDLPGSPWHEVKDLISKRLAERIRLEGLTYTQLTNVSKFVGKDFIKSHNLYESVKQRNDSHDEFRRLQTDREVQIFLKELTVKAAKDAACPMRQDKQVAYPKTFQDFTDLTSTIVSLNIDKKRKASSRKHLHADFGSLLDLGKDVNATDEIIVNILQVDPQQIETVIIRMKGKVLPVQLRKYLYRLQLLKAKKLSTGDSRDSPGIFQVEDEMTQQKIRKQFAQKVKLGLQELKLQQPTKSPLKQVIKSSVVEAFNTCVGLKEFSQNINLQLETSHVLNILYTHSRKFEYYYVLWVLPLQASVYTDMPSREHEYDLAMWAHLLITELLPGWPVINEIALSVWSQLAAVNKLFDDKLKNHLWTLGIRSTTGDLHAALGTEKFSQRSFDGLGSLQTLYQAIHSFTMITKRKIVHLLRRNPTTAALCAVLVLLLLYTFFTRLDQGKQIEEKEKRLWISQNGERSTIDVFLMVLVMTGPNNIDRRNAIRNTWLAAHVGEKQDGYSEIRYRFVIGVKNLPQSITDKLSSENKEYGDLLLLEELEDSYKKLSTKLGLMCEWLQNNIKFAFMLKVDDDTFVRLDKVQWDLKMDPYKYVPTLYWGYFYGKATVKQSGQWKETEWKLCDYYLPYARGGGYVIAFDLVKFVGNNWRMFQTYLSEDVTLGAWLAPLKLTRVHDFRFDTEYKTRGCKNQFIISHKQSIDDMNLKHQSLQSTGDLCEKEVSFFNGYEYNWNVPPSKCCVRSDGVP</sequence>
<keyword evidence="9" id="KW-0735">Signal-anchor</keyword>
<evidence type="ECO:0000256" key="17">
    <source>
        <dbReference type="ARBA" id="ARBA00066517"/>
    </source>
</evidence>
<keyword evidence="14" id="KW-0464">Manganese</keyword>
<reference evidence="23" key="1">
    <citation type="submission" date="2020-04" db="EMBL/GenBank/DDBJ databases">
        <authorList>
            <person name="Neveu A P."/>
        </authorList>
    </citation>
    <scope>NUCLEOTIDE SEQUENCE</scope>
    <source>
        <tissue evidence="23">Whole embryo</tissue>
    </source>
</reference>
<evidence type="ECO:0000256" key="6">
    <source>
        <dbReference type="ARBA" id="ARBA00022676"/>
    </source>
</evidence>
<comment type="subcellular location">
    <subcellularLocation>
        <location evidence="2">Golgi apparatus membrane</location>
        <topology evidence="2">Single-pass type II membrane protein</topology>
    </subcellularLocation>
</comment>
<evidence type="ECO:0000256" key="4">
    <source>
        <dbReference type="ARBA" id="ARBA00005093"/>
    </source>
</evidence>
<dbReference type="AlphaFoldDB" id="A0A6F9D6K8"/>
<evidence type="ECO:0000256" key="22">
    <source>
        <dbReference type="ARBA" id="ARBA00082631"/>
    </source>
</evidence>
<evidence type="ECO:0000256" key="15">
    <source>
        <dbReference type="ARBA" id="ARBA00050105"/>
    </source>
</evidence>
<keyword evidence="10" id="KW-1133">Transmembrane helix</keyword>
<dbReference type="EC" id="2.4.1.134" evidence="17"/>
<gene>
    <name evidence="23" type="primary">B3galt6</name>
</gene>
<keyword evidence="7 23" id="KW-0808">Transferase</keyword>
<comment type="pathway">
    <text evidence="3">Glycan metabolism; chondroitin sulfate biosynthesis.</text>
</comment>
<dbReference type="GO" id="GO:0000139">
    <property type="term" value="C:Golgi membrane"/>
    <property type="evidence" value="ECO:0007669"/>
    <property type="project" value="UniProtKB-SubCell"/>
</dbReference>
<name>A0A6F9D6K8_9ASCI</name>
<dbReference type="Gene3D" id="3.90.550.50">
    <property type="match status" value="1"/>
</dbReference>
<evidence type="ECO:0000256" key="16">
    <source>
        <dbReference type="ARBA" id="ARBA00059399"/>
    </source>
</evidence>
<accession>A0A6F9D6K8</accession>
<dbReference type="PANTHER" id="PTHR11214">
    <property type="entry name" value="BETA-1,3-N-ACETYLGLUCOSAMINYLTRANSFERASE"/>
    <property type="match status" value="1"/>
</dbReference>
<evidence type="ECO:0000256" key="3">
    <source>
        <dbReference type="ARBA" id="ARBA00004840"/>
    </source>
</evidence>
<comment type="similarity">
    <text evidence="5">Belongs to the glycosyltransferase 31 family.</text>
</comment>
<dbReference type="InterPro" id="IPR002659">
    <property type="entry name" value="Glyco_trans_31"/>
</dbReference>
<evidence type="ECO:0000256" key="8">
    <source>
        <dbReference type="ARBA" id="ARBA00022692"/>
    </source>
</evidence>
<dbReference type="PANTHER" id="PTHR11214:SF3">
    <property type="entry name" value="BETA-1,3-GALACTOSYLTRANSFERASE 6"/>
    <property type="match status" value="1"/>
</dbReference>
<keyword evidence="11" id="KW-0333">Golgi apparatus</keyword>
<comment type="cofactor">
    <cofactor evidence="1">
        <name>Mn(2+)</name>
        <dbReference type="ChEBI" id="CHEBI:29035"/>
    </cofactor>
</comment>
<dbReference type="GO" id="GO:0047220">
    <property type="term" value="F:galactosylxylosylprotein 3-beta-galactosyltransferase activity"/>
    <property type="evidence" value="ECO:0007669"/>
    <property type="project" value="UniProtKB-EC"/>
</dbReference>
<evidence type="ECO:0000256" key="13">
    <source>
        <dbReference type="ARBA" id="ARBA00023180"/>
    </source>
</evidence>
<comment type="function">
    <text evidence="16">Beta-1,3-galactosyltransferase that transfers galactose from UDP-galactose to substrates with a terminal beta-linked galactose residue. Has a preference for galactose-beta-1,4-xylose that is found in the linker region of glycosaminoglycans, such as heparan sulfate and chondroitin sulfate. Has no activity towards substrates with terminal glucosamine or galactosamine residues.</text>
</comment>
<proteinExistence type="evidence at transcript level"/>
<evidence type="ECO:0000256" key="7">
    <source>
        <dbReference type="ARBA" id="ARBA00022679"/>
    </source>
</evidence>
<evidence type="ECO:0000256" key="10">
    <source>
        <dbReference type="ARBA" id="ARBA00022989"/>
    </source>
</evidence>
<evidence type="ECO:0000313" key="23">
    <source>
        <dbReference type="EMBL" id="CAB3224847.1"/>
    </source>
</evidence>
<keyword evidence="13" id="KW-0325">Glycoprotein</keyword>
<protein>
    <recommendedName>
        <fullName evidence="18">Beta-1,3-galactosyltransferase 6</fullName>
        <ecNumber evidence="17">2.4.1.134</ecNumber>
    </recommendedName>
    <alternativeName>
        <fullName evidence="21">GAG GalTII</fullName>
    </alternativeName>
    <alternativeName>
        <fullName evidence="19">Galactosyltransferase II</fullName>
    </alternativeName>
    <alternativeName>
        <fullName evidence="20">Galactosylxylosylprotein 3-beta-galactosyltransferase</fullName>
    </alternativeName>
    <alternativeName>
        <fullName evidence="22">UDP-Gal:betaGal beta 1,3-galactosyltransferase polypeptide 6</fullName>
    </alternativeName>
</protein>
<evidence type="ECO:0000256" key="9">
    <source>
        <dbReference type="ARBA" id="ARBA00022968"/>
    </source>
</evidence>
<evidence type="ECO:0000256" key="14">
    <source>
        <dbReference type="ARBA" id="ARBA00023211"/>
    </source>
</evidence>
<dbReference type="Pfam" id="PF01762">
    <property type="entry name" value="Galactosyl_T"/>
    <property type="match status" value="1"/>
</dbReference>
<evidence type="ECO:0000256" key="2">
    <source>
        <dbReference type="ARBA" id="ARBA00004323"/>
    </source>
</evidence>
<keyword evidence="6 23" id="KW-0328">Glycosyltransferase</keyword>
<dbReference type="FunFam" id="3.90.550.50:FF:000018">
    <property type="entry name" value="Hexosyltransferase"/>
    <property type="match status" value="1"/>
</dbReference>
<keyword evidence="12" id="KW-0472">Membrane</keyword>
<evidence type="ECO:0000256" key="12">
    <source>
        <dbReference type="ARBA" id="ARBA00023136"/>
    </source>
</evidence>
<dbReference type="GO" id="GO:0006024">
    <property type="term" value="P:glycosaminoglycan biosynthetic process"/>
    <property type="evidence" value="ECO:0007669"/>
    <property type="project" value="UniProtKB-ARBA"/>
</dbReference>
<dbReference type="GO" id="GO:0006493">
    <property type="term" value="P:protein O-linked glycosylation"/>
    <property type="evidence" value="ECO:0007669"/>
    <property type="project" value="TreeGrafter"/>
</dbReference>
<evidence type="ECO:0000256" key="19">
    <source>
        <dbReference type="ARBA" id="ARBA00078002"/>
    </source>
</evidence>
<evidence type="ECO:0000256" key="1">
    <source>
        <dbReference type="ARBA" id="ARBA00001936"/>
    </source>
</evidence>
<keyword evidence="8" id="KW-0812">Transmembrane</keyword>
<comment type="pathway">
    <text evidence="4">Glycan metabolism; heparan sulfate biosynthesis.</text>
</comment>
<evidence type="ECO:0000256" key="5">
    <source>
        <dbReference type="ARBA" id="ARBA00008661"/>
    </source>
</evidence>
<evidence type="ECO:0000256" key="11">
    <source>
        <dbReference type="ARBA" id="ARBA00023034"/>
    </source>
</evidence>
<evidence type="ECO:0000256" key="21">
    <source>
        <dbReference type="ARBA" id="ARBA00082186"/>
    </source>
</evidence>
<organism evidence="23">
    <name type="scientific">Phallusia mammillata</name>
    <dbReference type="NCBI Taxonomy" id="59560"/>
    <lineage>
        <taxon>Eukaryota</taxon>
        <taxon>Metazoa</taxon>
        <taxon>Chordata</taxon>
        <taxon>Tunicata</taxon>
        <taxon>Ascidiacea</taxon>
        <taxon>Phlebobranchia</taxon>
        <taxon>Ascidiidae</taxon>
        <taxon>Phallusia</taxon>
    </lineage>
</organism>
<evidence type="ECO:0000256" key="18">
    <source>
        <dbReference type="ARBA" id="ARBA00070208"/>
    </source>
</evidence>
<dbReference type="EMBL" id="LR783232">
    <property type="protein sequence ID" value="CAB3224847.1"/>
    <property type="molecule type" value="mRNA"/>
</dbReference>
<evidence type="ECO:0000256" key="20">
    <source>
        <dbReference type="ARBA" id="ARBA00079768"/>
    </source>
</evidence>
<comment type="catalytic activity">
    <reaction evidence="15">
        <text>3-O-(beta-D-galactosyl-(1-&gt;4)-beta-D-xylosyl)-L-seryl-[protein] + UDP-alpha-D-galactose = 3-O-(beta-D-galactosyl-(1-&gt;3)-beta-D-galactosyl-(1-&gt;4)-beta-D-xylosyl)-L-seryl-[protein] + UDP + H(+)</text>
        <dbReference type="Rhea" id="RHEA:11780"/>
        <dbReference type="Rhea" id="RHEA-COMP:12570"/>
        <dbReference type="Rhea" id="RHEA-COMP:12571"/>
        <dbReference type="ChEBI" id="CHEBI:15378"/>
        <dbReference type="ChEBI" id="CHEBI:58223"/>
        <dbReference type="ChEBI" id="CHEBI:66914"/>
        <dbReference type="ChEBI" id="CHEBI:132088"/>
        <dbReference type="ChEBI" id="CHEBI:132090"/>
        <dbReference type="EC" id="2.4.1.134"/>
    </reaction>
    <physiologicalReaction direction="left-to-right" evidence="15">
        <dbReference type="Rhea" id="RHEA:11781"/>
    </physiologicalReaction>
</comment>
<dbReference type="GO" id="GO:0005797">
    <property type="term" value="C:Golgi medial cisterna"/>
    <property type="evidence" value="ECO:0007669"/>
    <property type="project" value="UniProtKB-ARBA"/>
</dbReference>